<feature type="compositionally biased region" description="Acidic residues" evidence="1">
    <location>
        <begin position="182"/>
        <end position="198"/>
    </location>
</feature>
<reference evidence="2 3" key="1">
    <citation type="submission" date="2019-05" db="EMBL/GenBank/DDBJ databases">
        <title>Emergence of the Ug99 lineage of the wheat stem rust pathogen through somatic hybridization.</title>
        <authorList>
            <person name="Li F."/>
            <person name="Upadhyaya N.M."/>
            <person name="Sperschneider J."/>
            <person name="Matny O."/>
            <person name="Nguyen-Phuc H."/>
            <person name="Mago R."/>
            <person name="Raley C."/>
            <person name="Miller M.E."/>
            <person name="Silverstein K.A.T."/>
            <person name="Henningsen E."/>
            <person name="Hirsch C.D."/>
            <person name="Visser B."/>
            <person name="Pretorius Z.A."/>
            <person name="Steffenson B.J."/>
            <person name="Schwessinger B."/>
            <person name="Dodds P.N."/>
            <person name="Figueroa M."/>
        </authorList>
    </citation>
    <scope>NUCLEOTIDE SEQUENCE [LARGE SCALE GENOMIC DNA]</scope>
    <source>
        <strain evidence="2 3">Ug99</strain>
    </source>
</reference>
<evidence type="ECO:0000256" key="1">
    <source>
        <dbReference type="SAM" id="MobiDB-lite"/>
    </source>
</evidence>
<feature type="compositionally biased region" description="Low complexity" evidence="1">
    <location>
        <begin position="87"/>
        <end position="107"/>
    </location>
</feature>
<feature type="compositionally biased region" description="Basic and acidic residues" evidence="1">
    <location>
        <begin position="199"/>
        <end position="214"/>
    </location>
</feature>
<evidence type="ECO:0000313" key="2">
    <source>
        <dbReference type="EMBL" id="KAA1122759.1"/>
    </source>
</evidence>
<comment type="caution">
    <text evidence="2">The sequence shown here is derived from an EMBL/GenBank/DDBJ whole genome shotgun (WGS) entry which is preliminary data.</text>
</comment>
<accession>A0A5B0RBM6</accession>
<dbReference type="Proteomes" id="UP000325313">
    <property type="component" value="Unassembled WGS sequence"/>
</dbReference>
<feature type="compositionally biased region" description="Polar residues" evidence="1">
    <location>
        <begin position="126"/>
        <end position="135"/>
    </location>
</feature>
<feature type="region of interest" description="Disordered" evidence="1">
    <location>
        <begin position="83"/>
        <end position="280"/>
    </location>
</feature>
<dbReference type="AlphaFoldDB" id="A0A5B0RBM6"/>
<evidence type="ECO:0000313" key="3">
    <source>
        <dbReference type="Proteomes" id="UP000325313"/>
    </source>
</evidence>
<proteinExistence type="predicted"/>
<feature type="compositionally biased region" description="Polar residues" evidence="1">
    <location>
        <begin position="249"/>
        <end position="263"/>
    </location>
</feature>
<name>A0A5B0RBM6_PUCGR</name>
<feature type="compositionally biased region" description="Polar residues" evidence="1">
    <location>
        <begin position="10"/>
        <end position="21"/>
    </location>
</feature>
<sequence length="322" mass="34927">MAISHISPRLTATNDQPSSPMRTPRPLISKTVQLSSPVQKPQEIKSRKKEFPSVAKLLDGISFQDETHPDFFLRASRFKPKKPILHPSELVLPRPSSSSSRYLPENLIASHPLSSSDALKPATVPACSSSSTPLLSQRTSDSTTTTSSSSSFSPRSPADSCPSSPVHHTTINSLKRVYTSSSEEDDESDEDGDDEDSEEKNSTRSSESSDERALKRSSAFGLGIVWQTGLGERGSSPEAERPIARPSRTWLTKTSLERTSPAKSSAASSGAAGGVDDAGYNALNGRSEGPLLGLVSSRSIEIRQTDKRRRFLHGVRFHQVIR</sequence>
<feature type="compositionally biased region" description="Low complexity" evidence="1">
    <location>
        <begin position="136"/>
        <end position="160"/>
    </location>
</feature>
<protein>
    <submittedName>
        <fullName evidence="2">Uncharacterized protein</fullName>
    </submittedName>
</protein>
<organism evidence="2 3">
    <name type="scientific">Puccinia graminis f. sp. tritici</name>
    <dbReference type="NCBI Taxonomy" id="56615"/>
    <lineage>
        <taxon>Eukaryota</taxon>
        <taxon>Fungi</taxon>
        <taxon>Dikarya</taxon>
        <taxon>Basidiomycota</taxon>
        <taxon>Pucciniomycotina</taxon>
        <taxon>Pucciniomycetes</taxon>
        <taxon>Pucciniales</taxon>
        <taxon>Pucciniaceae</taxon>
        <taxon>Puccinia</taxon>
    </lineage>
</organism>
<feature type="compositionally biased region" description="Polar residues" evidence="1">
    <location>
        <begin position="30"/>
        <end position="39"/>
    </location>
</feature>
<feature type="region of interest" description="Disordered" evidence="1">
    <location>
        <begin position="1"/>
        <end position="51"/>
    </location>
</feature>
<feature type="compositionally biased region" description="Basic and acidic residues" evidence="1">
    <location>
        <begin position="42"/>
        <end position="51"/>
    </location>
</feature>
<dbReference type="EMBL" id="VDEP01000217">
    <property type="protein sequence ID" value="KAA1122759.1"/>
    <property type="molecule type" value="Genomic_DNA"/>
</dbReference>
<feature type="compositionally biased region" description="Polar residues" evidence="1">
    <location>
        <begin position="161"/>
        <end position="173"/>
    </location>
</feature>
<gene>
    <name evidence="2" type="ORF">PGTUg99_004961</name>
</gene>